<name>A0A239A1B2_9BACT</name>
<dbReference type="InterPro" id="IPR011047">
    <property type="entry name" value="Quinoprotein_ADH-like_sf"/>
</dbReference>
<dbReference type="InterPro" id="IPR018391">
    <property type="entry name" value="PQQ_b-propeller_rpt"/>
</dbReference>
<evidence type="ECO:0000313" key="1">
    <source>
        <dbReference type="EMBL" id="SNR89447.1"/>
    </source>
</evidence>
<dbReference type="SMART" id="SM00564">
    <property type="entry name" value="PQQ"/>
    <property type="match status" value="7"/>
</dbReference>
<protein>
    <submittedName>
        <fullName evidence="1">Outer membrane protein assembly factor BamB, contains PQQ-like beta-propeller repeat</fullName>
    </submittedName>
</protein>
<dbReference type="Gene3D" id="2.40.128.630">
    <property type="match status" value="1"/>
</dbReference>
<accession>A0A239A1B2</accession>
<dbReference type="Proteomes" id="UP000198405">
    <property type="component" value="Unassembled WGS sequence"/>
</dbReference>
<gene>
    <name evidence="1" type="ORF">SAMN06265340_11426</name>
</gene>
<evidence type="ECO:0000313" key="2">
    <source>
        <dbReference type="Proteomes" id="UP000198405"/>
    </source>
</evidence>
<dbReference type="OrthoDB" id="45135at2"/>
<dbReference type="PANTHER" id="PTHR34512:SF30">
    <property type="entry name" value="OUTER MEMBRANE PROTEIN ASSEMBLY FACTOR BAMB"/>
    <property type="match status" value="1"/>
</dbReference>
<reference evidence="2" key="1">
    <citation type="submission" date="2017-06" db="EMBL/GenBank/DDBJ databases">
        <authorList>
            <person name="Varghese N."/>
            <person name="Submissions S."/>
        </authorList>
    </citation>
    <scope>NUCLEOTIDE SEQUENCE [LARGE SCALE GENOMIC DNA]</scope>
    <source>
        <strain evidence="2">DSM 15668</strain>
    </source>
</reference>
<proteinExistence type="predicted"/>
<organism evidence="1 2">
    <name type="scientific">Desulfurobacterium atlanticum</name>
    <dbReference type="NCBI Taxonomy" id="240169"/>
    <lineage>
        <taxon>Bacteria</taxon>
        <taxon>Pseudomonadati</taxon>
        <taxon>Aquificota</taxon>
        <taxon>Aquificia</taxon>
        <taxon>Desulfurobacteriales</taxon>
        <taxon>Desulfurobacteriaceae</taxon>
        <taxon>Desulfurobacterium</taxon>
    </lineage>
</organism>
<dbReference type="Gene3D" id="2.80.10.50">
    <property type="match status" value="1"/>
</dbReference>
<dbReference type="AlphaFoldDB" id="A0A239A1B2"/>
<dbReference type="SUPFAM" id="SSF50998">
    <property type="entry name" value="Quinoprotein alcohol dehydrogenase-like"/>
    <property type="match status" value="1"/>
</dbReference>
<dbReference type="PANTHER" id="PTHR34512">
    <property type="entry name" value="CELL SURFACE PROTEIN"/>
    <property type="match status" value="1"/>
</dbReference>
<dbReference type="EMBL" id="FZOB01000014">
    <property type="protein sequence ID" value="SNR89447.1"/>
    <property type="molecule type" value="Genomic_DNA"/>
</dbReference>
<sequence length="681" mass="79471">MKPLSEEILKAIENKKEKIALKEGSYKLDGLIKLKSSLKIKGEGKDKTVIEIDILFSGNHQVEIQDTTLKVRRFISNKNIRTENADFICDETITSIATSVEEFKKLLKEKTDQIWLTEGIFKVDKLYIRSNLIGEGKDKTKIVAEESVVENVTLESLTLEAETFTEKEKFKSKDINLAFRTLLIKKDFLEKEVDDRFLKHLKVDKDGTLYASDGYFLYALNKAKTLKWKFPLEHINSSFKVKYPENLKVLLKIVFKECKSFSKRKLEELTKKILPDEKDSLESIIGDVFASKNTEHIKYLFKRLKQHNFYELEISKIFDWETCFKDKARISIGDDGTIYIFPSSYAFAINPDGSPKWKNNRELLRDFFFYIVTKDTIYYSSRFLQTLALNLDGSIKWKFKHDKDEEIRKLEIDSEGTLYVVTETLLYAVNPDGSLKWKFSPQFQEPEFHISFTGDQIISEDIIFDFKILEKDKKKTIYICTRKFLYSIDSTGRVNWQFKIENGKLPTKLEIDRKNNTVYLLSFNDGIYALNFDGLLKWRFKEESSKSNYFGTSWEYMLLGNDGTVYTTDTLSVYSIDSEGFVKWKFSPGKEDSIERIGKIEFKDDGKLFVLTNDKLYLLKNDGHVKWEFQPSIKEHEYLQNLTILNKDAVAVLIKKANESSYLSESFDSFSSYVIYTDTDF</sequence>
<dbReference type="RefSeq" id="WP_089323605.1">
    <property type="nucleotide sequence ID" value="NZ_FZOB01000014.1"/>
</dbReference>
<keyword evidence="2" id="KW-1185">Reference proteome</keyword>